<feature type="compositionally biased region" description="Polar residues" evidence="1">
    <location>
        <begin position="51"/>
        <end position="73"/>
    </location>
</feature>
<reference evidence="2" key="1">
    <citation type="submission" date="2020-08" db="EMBL/GenBank/DDBJ databases">
        <title>Diversity of carbapenem-resistant Acinetobacter baumannii and bacteriophage-mediated spread of the Oxa23 carbapenemase.</title>
        <authorList>
            <person name="Abouelfetouh A."/>
            <person name="Mattock J."/>
            <person name="Turner D."/>
            <person name="Li E."/>
            <person name="Evans B.A."/>
        </authorList>
    </citation>
    <scope>NUCLEOTIDE SEQUENCE</scope>
    <source>
        <strain evidence="2">A86</strain>
    </source>
</reference>
<evidence type="ECO:0000313" key="2">
    <source>
        <dbReference type="EMBL" id="MBD0222824.1"/>
    </source>
</evidence>
<feature type="compositionally biased region" description="Low complexity" evidence="1">
    <location>
        <begin position="108"/>
        <end position="121"/>
    </location>
</feature>
<evidence type="ECO:0000313" key="3">
    <source>
        <dbReference type="Proteomes" id="UP000634608"/>
    </source>
</evidence>
<gene>
    <name evidence="2" type="ORF">IAG11_23665</name>
</gene>
<proteinExistence type="predicted"/>
<dbReference type="Pfam" id="PF13332">
    <property type="entry name" value="Fil_haemagg_2"/>
    <property type="match status" value="1"/>
</dbReference>
<feature type="non-terminal residue" evidence="2">
    <location>
        <position position="1"/>
    </location>
</feature>
<dbReference type="GO" id="GO:0003824">
    <property type="term" value="F:catalytic activity"/>
    <property type="evidence" value="ECO:0007669"/>
    <property type="project" value="UniProtKB-ARBA"/>
</dbReference>
<dbReference type="AlphaFoldDB" id="A0A8I0FD75"/>
<evidence type="ECO:0000256" key="1">
    <source>
        <dbReference type="SAM" id="MobiDB-lite"/>
    </source>
</evidence>
<dbReference type="RefSeq" id="WP_188147869.1">
    <property type="nucleotide sequence ID" value="NZ_JACSVK010000796.1"/>
</dbReference>
<feature type="region of interest" description="Disordered" evidence="1">
    <location>
        <begin position="107"/>
        <end position="148"/>
    </location>
</feature>
<dbReference type="Proteomes" id="UP000634608">
    <property type="component" value="Unassembled WGS sequence"/>
</dbReference>
<accession>A0A8I0FD75</accession>
<dbReference type="EMBL" id="JACSVK010000796">
    <property type="protein sequence ID" value="MBD0222824.1"/>
    <property type="molecule type" value="Genomic_DNA"/>
</dbReference>
<name>A0A8I0FD75_ACIBA</name>
<comment type="caution">
    <text evidence="2">The sequence shown here is derived from an EMBL/GenBank/DDBJ whole genome shotgun (WGS) entry which is preliminary data.</text>
</comment>
<sequence length="148" mass="15646">QLSAEGDALLHAKENINLNVAQSHSEQTVDRKQSGFSIDNRDWAAPAGTFKNKNQGDGRNTQTTGTQLSVGGKTTLQTGQGDINIVGSSVASKGDVNLYAARDINIKSSQNSQSQSEQSSNKGIGSAQISDTEQFYGYMSGKSQSTSN</sequence>
<organism evidence="2 3">
    <name type="scientific">Acinetobacter baumannii</name>
    <dbReference type="NCBI Taxonomy" id="470"/>
    <lineage>
        <taxon>Bacteria</taxon>
        <taxon>Pseudomonadati</taxon>
        <taxon>Pseudomonadota</taxon>
        <taxon>Gammaproteobacteria</taxon>
        <taxon>Moraxellales</taxon>
        <taxon>Moraxellaceae</taxon>
        <taxon>Acinetobacter</taxon>
        <taxon>Acinetobacter calcoaceticus/baumannii complex</taxon>
    </lineage>
</organism>
<dbReference type="InterPro" id="IPR025157">
    <property type="entry name" value="Hemagglutinin_rpt"/>
</dbReference>
<protein>
    <submittedName>
        <fullName evidence="2">Hemagglutinin repeat-containing protein</fullName>
    </submittedName>
</protein>
<feature type="region of interest" description="Disordered" evidence="1">
    <location>
        <begin position="21"/>
        <end position="73"/>
    </location>
</feature>
<feature type="non-terminal residue" evidence="2">
    <location>
        <position position="148"/>
    </location>
</feature>